<reference evidence="1" key="2">
    <citation type="journal article" date="2015" name="Fish Shellfish Immunol.">
        <title>Early steps in the European eel (Anguilla anguilla)-Vibrio vulnificus interaction in the gills: Role of the RtxA13 toxin.</title>
        <authorList>
            <person name="Callol A."/>
            <person name="Pajuelo D."/>
            <person name="Ebbesson L."/>
            <person name="Teles M."/>
            <person name="MacKenzie S."/>
            <person name="Amaro C."/>
        </authorList>
    </citation>
    <scope>NUCLEOTIDE SEQUENCE</scope>
</reference>
<dbReference type="EMBL" id="GBXM01084618">
    <property type="protein sequence ID" value="JAH23959.1"/>
    <property type="molecule type" value="Transcribed_RNA"/>
</dbReference>
<name>A0A0E9R4C2_ANGAN</name>
<evidence type="ECO:0000313" key="1">
    <source>
        <dbReference type="EMBL" id="JAH23959.1"/>
    </source>
</evidence>
<proteinExistence type="predicted"/>
<dbReference type="AlphaFoldDB" id="A0A0E9R4C2"/>
<sequence>MSGAKGNWTKGNHAAFKVKEILTCLFSWQKLIKNKAKKQICLKSVWP</sequence>
<accession>A0A0E9R4C2</accession>
<reference evidence="1" key="1">
    <citation type="submission" date="2014-11" db="EMBL/GenBank/DDBJ databases">
        <authorList>
            <person name="Amaro Gonzalez C."/>
        </authorList>
    </citation>
    <scope>NUCLEOTIDE SEQUENCE</scope>
</reference>
<organism evidence="1">
    <name type="scientific">Anguilla anguilla</name>
    <name type="common">European freshwater eel</name>
    <name type="synonym">Muraena anguilla</name>
    <dbReference type="NCBI Taxonomy" id="7936"/>
    <lineage>
        <taxon>Eukaryota</taxon>
        <taxon>Metazoa</taxon>
        <taxon>Chordata</taxon>
        <taxon>Craniata</taxon>
        <taxon>Vertebrata</taxon>
        <taxon>Euteleostomi</taxon>
        <taxon>Actinopterygii</taxon>
        <taxon>Neopterygii</taxon>
        <taxon>Teleostei</taxon>
        <taxon>Anguilliformes</taxon>
        <taxon>Anguillidae</taxon>
        <taxon>Anguilla</taxon>
    </lineage>
</organism>
<protein>
    <submittedName>
        <fullName evidence="1">Uncharacterized protein</fullName>
    </submittedName>
</protein>